<dbReference type="PANTHER" id="PTHR45686:SF4">
    <property type="entry name" value="ADP-RIBOSYLATION FACTOR GTPASE ACTIVATING PROTEIN 3, ISOFORM H"/>
    <property type="match status" value="1"/>
</dbReference>
<dbReference type="FunFam" id="1.10.220.150:FF:000004">
    <property type="entry name" value="Putative ADP-ribosylation factor GTPase-activating protein 2"/>
    <property type="match status" value="1"/>
</dbReference>
<keyword evidence="3" id="KW-0479">Metal-binding</keyword>
<keyword evidence="7" id="KW-0449">Lipoprotein</keyword>
<feature type="domain" description="Arf-GAP" evidence="11">
    <location>
        <begin position="12"/>
        <end position="128"/>
    </location>
</feature>
<dbReference type="Proteomes" id="UP000275408">
    <property type="component" value="Unassembled WGS sequence"/>
</dbReference>
<evidence type="ECO:0000313" key="13">
    <source>
        <dbReference type="Proteomes" id="UP000275408"/>
    </source>
</evidence>
<feature type="compositionally biased region" description="Basic and acidic residues" evidence="10">
    <location>
        <begin position="280"/>
        <end position="293"/>
    </location>
</feature>
<feature type="region of interest" description="Disordered" evidence="10">
    <location>
        <begin position="362"/>
        <end position="422"/>
    </location>
</feature>
<dbReference type="Gene3D" id="1.10.220.150">
    <property type="entry name" value="Arf GTPase activating protein"/>
    <property type="match status" value="1"/>
</dbReference>
<keyword evidence="2" id="KW-0519">Myristate</keyword>
<dbReference type="PRINTS" id="PR00405">
    <property type="entry name" value="REVINTRACTNG"/>
</dbReference>
<dbReference type="STRING" id="46731.A0A3M6UY25"/>
<sequence length="638" mass="70803">MADAIAGPKDITTIFKRLKSQPDNKTCFDCGHNNPTWASVTYGVFLCIDCSAVHRSLGVHLTFIRSTQLDTNWTWLQLRAMQVGGNAKANAFFRQHGLSTEDTSAKYKSRVAAMYREKIATLATKALQQYGTQALLDSHHGPQSPNSPDRKEQDFFKEVESQSFQQTVMIPTNGKNGNNSGNDLNKNMEDLSVSPPKQQETRVPTIGTRKPVTAKKKGLGAKKGGLGATKVKTNFNELESKAQQLDKDKEKAALMNAKEAEAELTSPNLAYNPVNFKKEEDKLRHSDPKKAAQLERLGMGVSGGRKGTTTPGRGHSASAAMATVEQVKPTKTQPSFADKLRVSSNSNMDFFDSYGMDGTSFTEPPPLYDSPFGSSSWDRGRDRDEIGSSFSSERRSSREERVNRKRDSEPVNVSSTDEAQRKFGNSKSISSTQFFGNDQEEYAIKSRLDRFQGSNSLSSADLFGDDDSRPSRSNASGSFSSADLSQLKEGVARVTGKIYLTISISVCCDTILILVTVVKYGLRNDRNNTESLQWVQLKIPVQDSQFGEEVQSRQQTRQRMRAHPAMAVLLSQPEVETPDPEIRRRQQEEAALKRQQQADGRGVKDPERLKRQQKRREDAEREALKHGPSDGGLKWTVG</sequence>
<evidence type="ECO:0000256" key="8">
    <source>
        <dbReference type="PROSITE-ProRule" id="PRU00288"/>
    </source>
</evidence>
<name>A0A3M6UY25_POCDA</name>
<evidence type="ECO:0000256" key="9">
    <source>
        <dbReference type="SAM" id="Coils"/>
    </source>
</evidence>
<evidence type="ECO:0000259" key="11">
    <source>
        <dbReference type="PROSITE" id="PS50115"/>
    </source>
</evidence>
<keyword evidence="5" id="KW-0862">Zinc</keyword>
<feature type="compositionally biased region" description="Basic and acidic residues" evidence="10">
    <location>
        <begin position="601"/>
        <end position="628"/>
    </location>
</feature>
<feature type="coiled-coil region" evidence="9">
    <location>
        <begin position="228"/>
        <end position="255"/>
    </location>
</feature>
<dbReference type="EMBL" id="RCHS01000482">
    <property type="protein sequence ID" value="RMX58581.1"/>
    <property type="molecule type" value="Genomic_DNA"/>
</dbReference>
<dbReference type="PROSITE" id="PS50115">
    <property type="entry name" value="ARFGAP"/>
    <property type="match status" value="1"/>
</dbReference>
<feature type="region of interest" description="Disordered" evidence="10">
    <location>
        <begin position="568"/>
        <end position="638"/>
    </location>
</feature>
<keyword evidence="6" id="KW-0564">Palmitate</keyword>
<feature type="compositionally biased region" description="Basic and acidic residues" evidence="10">
    <location>
        <begin position="378"/>
        <end position="409"/>
    </location>
</feature>
<evidence type="ECO:0000256" key="3">
    <source>
        <dbReference type="ARBA" id="ARBA00022723"/>
    </source>
</evidence>
<dbReference type="GO" id="GO:0008270">
    <property type="term" value="F:zinc ion binding"/>
    <property type="evidence" value="ECO:0007669"/>
    <property type="project" value="UniProtKB-KW"/>
</dbReference>
<evidence type="ECO:0000256" key="1">
    <source>
        <dbReference type="ARBA" id="ARBA00022468"/>
    </source>
</evidence>
<dbReference type="SMART" id="SM00105">
    <property type="entry name" value="ArfGap"/>
    <property type="match status" value="1"/>
</dbReference>
<evidence type="ECO:0000256" key="10">
    <source>
        <dbReference type="SAM" id="MobiDB-lite"/>
    </source>
</evidence>
<dbReference type="InterPro" id="IPR037278">
    <property type="entry name" value="ARFGAP/RecO"/>
</dbReference>
<dbReference type="InterPro" id="IPR001164">
    <property type="entry name" value="ArfGAP_dom"/>
</dbReference>
<dbReference type="OrthoDB" id="10066206at2759"/>
<organism evidence="12 13">
    <name type="scientific">Pocillopora damicornis</name>
    <name type="common">Cauliflower coral</name>
    <name type="synonym">Millepora damicornis</name>
    <dbReference type="NCBI Taxonomy" id="46731"/>
    <lineage>
        <taxon>Eukaryota</taxon>
        <taxon>Metazoa</taxon>
        <taxon>Cnidaria</taxon>
        <taxon>Anthozoa</taxon>
        <taxon>Hexacorallia</taxon>
        <taxon>Scleractinia</taxon>
        <taxon>Astrocoeniina</taxon>
        <taxon>Pocilloporidae</taxon>
        <taxon>Pocillopora</taxon>
    </lineage>
</organism>
<dbReference type="Pfam" id="PF15811">
    <property type="entry name" value="SVIP"/>
    <property type="match status" value="1"/>
</dbReference>
<dbReference type="AlphaFoldDB" id="A0A3M6UY25"/>
<evidence type="ECO:0000256" key="7">
    <source>
        <dbReference type="ARBA" id="ARBA00023288"/>
    </source>
</evidence>
<comment type="caution">
    <text evidence="12">The sequence shown here is derived from an EMBL/GenBank/DDBJ whole genome shotgun (WGS) entry which is preliminary data.</text>
</comment>
<keyword evidence="1" id="KW-0343">GTPase activation</keyword>
<protein>
    <recommendedName>
        <fullName evidence="11">Arf-GAP domain-containing protein</fullName>
    </recommendedName>
</protein>
<gene>
    <name evidence="12" type="ORF">pdam_00006429</name>
</gene>
<dbReference type="PANTHER" id="PTHR45686">
    <property type="entry name" value="ADP-RIBOSYLATION FACTOR GTPASE ACTIVATING PROTEIN 3, ISOFORM H-RELATED"/>
    <property type="match status" value="1"/>
</dbReference>
<dbReference type="InterPro" id="IPR038508">
    <property type="entry name" value="ArfGAP_dom_sf"/>
</dbReference>
<keyword evidence="13" id="KW-1185">Reference proteome</keyword>
<evidence type="ECO:0000256" key="4">
    <source>
        <dbReference type="ARBA" id="ARBA00022771"/>
    </source>
</evidence>
<feature type="compositionally biased region" description="Basic and acidic residues" evidence="10">
    <location>
        <begin position="580"/>
        <end position="592"/>
    </location>
</feature>
<dbReference type="GO" id="GO:0048205">
    <property type="term" value="P:COPI coating of Golgi vesicle"/>
    <property type="evidence" value="ECO:0007669"/>
    <property type="project" value="TreeGrafter"/>
</dbReference>
<accession>A0A3M6UY25</accession>
<dbReference type="InterPro" id="IPR031632">
    <property type="entry name" value="SVIP"/>
</dbReference>
<evidence type="ECO:0000256" key="6">
    <source>
        <dbReference type="ARBA" id="ARBA00023139"/>
    </source>
</evidence>
<dbReference type="GO" id="GO:0000139">
    <property type="term" value="C:Golgi membrane"/>
    <property type="evidence" value="ECO:0007669"/>
    <property type="project" value="GOC"/>
</dbReference>
<evidence type="ECO:0000256" key="2">
    <source>
        <dbReference type="ARBA" id="ARBA00022707"/>
    </source>
</evidence>
<feature type="compositionally biased region" description="Polar residues" evidence="10">
    <location>
        <begin position="411"/>
        <end position="422"/>
    </location>
</feature>
<keyword evidence="4 8" id="KW-0863">Zinc-finger</keyword>
<dbReference type="CDD" id="cd08831">
    <property type="entry name" value="ArfGap_ArfGap2_3_like"/>
    <property type="match status" value="1"/>
</dbReference>
<feature type="compositionally biased region" description="Low complexity" evidence="10">
    <location>
        <begin position="471"/>
        <end position="480"/>
    </location>
</feature>
<keyword evidence="9" id="KW-0175">Coiled coil</keyword>
<dbReference type="Pfam" id="PF01412">
    <property type="entry name" value="ArfGap"/>
    <property type="match status" value="1"/>
</dbReference>
<feature type="region of interest" description="Disordered" evidence="10">
    <location>
        <begin position="280"/>
        <end position="340"/>
    </location>
</feature>
<reference evidence="12 13" key="1">
    <citation type="journal article" date="2018" name="Sci. Rep.">
        <title>Comparative analysis of the Pocillopora damicornis genome highlights role of immune system in coral evolution.</title>
        <authorList>
            <person name="Cunning R."/>
            <person name="Bay R.A."/>
            <person name="Gillette P."/>
            <person name="Baker A.C."/>
            <person name="Traylor-Knowles N."/>
        </authorList>
    </citation>
    <scope>NUCLEOTIDE SEQUENCE [LARGE SCALE GENOMIC DNA]</scope>
    <source>
        <strain evidence="12">RSMAS</strain>
        <tissue evidence="12">Whole animal</tissue>
    </source>
</reference>
<evidence type="ECO:0000256" key="5">
    <source>
        <dbReference type="ARBA" id="ARBA00022833"/>
    </source>
</evidence>
<feature type="region of interest" description="Disordered" evidence="10">
    <location>
        <begin position="461"/>
        <end position="480"/>
    </location>
</feature>
<evidence type="ECO:0000313" key="12">
    <source>
        <dbReference type="EMBL" id="RMX58581.1"/>
    </source>
</evidence>
<dbReference type="GO" id="GO:0005096">
    <property type="term" value="F:GTPase activator activity"/>
    <property type="evidence" value="ECO:0007669"/>
    <property type="project" value="UniProtKB-KW"/>
</dbReference>
<dbReference type="SUPFAM" id="SSF57863">
    <property type="entry name" value="ArfGap/RecO-like zinc finger"/>
    <property type="match status" value="1"/>
</dbReference>
<proteinExistence type="predicted"/>